<proteinExistence type="predicted"/>
<organism evidence="2 3">
    <name type="scientific">Dentipellis fragilis</name>
    <dbReference type="NCBI Taxonomy" id="205917"/>
    <lineage>
        <taxon>Eukaryota</taxon>
        <taxon>Fungi</taxon>
        <taxon>Dikarya</taxon>
        <taxon>Basidiomycota</taxon>
        <taxon>Agaricomycotina</taxon>
        <taxon>Agaricomycetes</taxon>
        <taxon>Russulales</taxon>
        <taxon>Hericiaceae</taxon>
        <taxon>Dentipellis</taxon>
    </lineage>
</organism>
<sequence>MVATTMTTKMKMGCALALMLPVLASAQYNIVKSYEGSSFFDDWNFYNNFDNLTNGDAIFVSAQQAAQDKLAFVNSAGHAIMKVDNTSQVAFNQKRNTVRIASKDRFSVGSVWVADMLHVPFGCSVWPAWWSQAPGWPAGGEIDTFEAVNLAPRPQMALHTEPGCTVTNPQQSSTLVNATDCSFQANSNEGCVTTNPATNSYGQPFADAGGGVWATEFAEKGISIWFFSVRAAEVPRTAGHFHRANVPDSLKNNASSLDTSTLGTPVANYPPTSCNIDKFFSAQNLIFDITLCGDHRFPICMTYFPLRMRNPLSTHSPVPQPVHGLFPIDFAGNPATFTQTCSGVCYNDFVIGPPSNYDNAYFEVASVRVYGTSASVDVKPNGNGASSRFTSSFALAGAVAVAGAGLMAVL</sequence>
<dbReference type="InterPro" id="IPR013320">
    <property type="entry name" value="ConA-like_dom_sf"/>
</dbReference>
<dbReference type="GO" id="GO:0009251">
    <property type="term" value="P:glucan catabolic process"/>
    <property type="evidence" value="ECO:0007669"/>
    <property type="project" value="TreeGrafter"/>
</dbReference>
<accession>A0A4Y9XW84</accession>
<comment type="caution">
    <text evidence="2">The sequence shown here is derived from an EMBL/GenBank/DDBJ whole genome shotgun (WGS) entry which is preliminary data.</text>
</comment>
<dbReference type="PANTHER" id="PTHR10963:SF24">
    <property type="entry name" value="GLYCOSIDASE C21B10.07-RELATED"/>
    <property type="match status" value="1"/>
</dbReference>
<feature type="signal peptide" evidence="1">
    <location>
        <begin position="1"/>
        <end position="26"/>
    </location>
</feature>
<dbReference type="Gene3D" id="2.60.120.200">
    <property type="match status" value="1"/>
</dbReference>
<evidence type="ECO:0008006" key="4">
    <source>
        <dbReference type="Google" id="ProtNLM"/>
    </source>
</evidence>
<dbReference type="InterPro" id="IPR050546">
    <property type="entry name" value="Glycosyl_Hydrlase_16"/>
</dbReference>
<reference evidence="2 3" key="1">
    <citation type="submission" date="2019-02" db="EMBL/GenBank/DDBJ databases">
        <title>Genome sequencing of the rare red list fungi Dentipellis fragilis.</title>
        <authorList>
            <person name="Buettner E."/>
            <person name="Kellner H."/>
        </authorList>
    </citation>
    <scope>NUCLEOTIDE SEQUENCE [LARGE SCALE GENOMIC DNA]</scope>
    <source>
        <strain evidence="2 3">DSM 105465</strain>
    </source>
</reference>
<dbReference type="PANTHER" id="PTHR10963">
    <property type="entry name" value="GLYCOSYL HYDROLASE-RELATED"/>
    <property type="match status" value="1"/>
</dbReference>
<dbReference type="Pfam" id="PF26113">
    <property type="entry name" value="GH16_XgeA"/>
    <property type="match status" value="1"/>
</dbReference>
<evidence type="ECO:0000256" key="1">
    <source>
        <dbReference type="SAM" id="SignalP"/>
    </source>
</evidence>
<keyword evidence="3" id="KW-1185">Reference proteome</keyword>
<dbReference type="AlphaFoldDB" id="A0A4Y9XW84"/>
<dbReference type="EMBL" id="SEOQ01001075">
    <property type="protein sequence ID" value="TFY54028.1"/>
    <property type="molecule type" value="Genomic_DNA"/>
</dbReference>
<name>A0A4Y9XW84_9AGAM</name>
<feature type="chain" id="PRO_5021269969" description="GH16 domain-containing protein" evidence="1">
    <location>
        <begin position="27"/>
        <end position="410"/>
    </location>
</feature>
<dbReference type="OrthoDB" id="192832at2759"/>
<dbReference type="STRING" id="205917.A0A4Y9XW84"/>
<dbReference type="SUPFAM" id="SSF49899">
    <property type="entry name" value="Concanavalin A-like lectins/glucanases"/>
    <property type="match status" value="1"/>
</dbReference>
<dbReference type="Proteomes" id="UP000298327">
    <property type="component" value="Unassembled WGS sequence"/>
</dbReference>
<protein>
    <recommendedName>
        <fullName evidence="4">GH16 domain-containing protein</fullName>
    </recommendedName>
</protein>
<evidence type="ECO:0000313" key="2">
    <source>
        <dbReference type="EMBL" id="TFY54028.1"/>
    </source>
</evidence>
<dbReference type="CDD" id="cd02181">
    <property type="entry name" value="GH16_fungal_Lam16A_glucanase"/>
    <property type="match status" value="1"/>
</dbReference>
<gene>
    <name evidence="2" type="ORF">EVG20_g9874</name>
</gene>
<evidence type="ECO:0000313" key="3">
    <source>
        <dbReference type="Proteomes" id="UP000298327"/>
    </source>
</evidence>
<keyword evidence="1" id="KW-0732">Signal</keyword>